<proteinExistence type="predicted"/>
<organism evidence="1 2">
    <name type="scientific">Talaromyces pinophilus</name>
    <name type="common">Penicillium pinophilum</name>
    <dbReference type="NCBI Taxonomy" id="128442"/>
    <lineage>
        <taxon>Eukaryota</taxon>
        <taxon>Fungi</taxon>
        <taxon>Dikarya</taxon>
        <taxon>Ascomycota</taxon>
        <taxon>Pezizomycotina</taxon>
        <taxon>Eurotiomycetes</taxon>
        <taxon>Eurotiomycetidae</taxon>
        <taxon>Eurotiales</taxon>
        <taxon>Trichocomaceae</taxon>
        <taxon>Talaromyces</taxon>
        <taxon>Talaromyces sect. Talaromyces</taxon>
    </lineage>
</organism>
<sequence>MSGASTDYNEYRGFRKPEMWTGASPHTDLVLGKGQVAVMKYDRDEPMHFYVEERIQTVGDPPENPMEFLEYREMLPKNYDFLPWDVVMIMTKRWVYVARPKPQRAQLTVERQAHDICEQVEDLLKDDERREEIDAIACWVFYPEGGIMTKIHDDVKPFQTEKRMKIYQTIFKKRMEQIDWLKDGVVEIQPYRLGESTVDSQDTTIYFAQIVVDYLTSPRFSSLAVGNYDHSDYQESDYAALGFPMISLNTHATSGKGDGYAEAVVTSRIVWSTQKLTTPRVRQLLLNIYETVYAPDNGQLSGSIDEHPWDVVVIMTTDWLLVARPEPQREVQKAHDQAQGIWKVALQELEKDRSLTIMFSWILGPLDFMLKSNRDLNLPSTYRRQAIYEENFTTLGMCQATQLQRRLCVRGDYESHKSLHQSDPELFKFESRIVIHDKDTLFGMGGPSVSKPFSPPNEYLNRGFPAISYSTCEGTASDPKVHVWSGQLLSEK</sequence>
<evidence type="ECO:0000313" key="1">
    <source>
        <dbReference type="EMBL" id="GAM35568.1"/>
    </source>
</evidence>
<comment type="caution">
    <text evidence="1">The sequence shown here is derived from an EMBL/GenBank/DDBJ whole genome shotgun (WGS) entry which is preliminary data.</text>
</comment>
<reference evidence="2" key="1">
    <citation type="journal article" date="2015" name="Genome Announc.">
        <title>Draft genome sequence of Talaromyces cellulolyticus strain Y-94, a source of lignocellulosic biomass-degrading enzymes.</title>
        <authorList>
            <person name="Fujii T."/>
            <person name="Koike H."/>
            <person name="Sawayama S."/>
            <person name="Yano S."/>
            <person name="Inoue H."/>
        </authorList>
    </citation>
    <scope>NUCLEOTIDE SEQUENCE [LARGE SCALE GENOMIC DNA]</scope>
    <source>
        <strain evidence="2">Y-94</strain>
    </source>
</reference>
<gene>
    <name evidence="1" type="ORF">TCE0_017r04002</name>
</gene>
<dbReference type="EMBL" id="DF933813">
    <property type="protein sequence ID" value="GAM35568.1"/>
    <property type="molecule type" value="Genomic_DNA"/>
</dbReference>
<accession>A0A6V8H2M6</accession>
<dbReference type="AlphaFoldDB" id="A0A6V8H2M6"/>
<name>A0A6V8H2M6_TALPI</name>
<evidence type="ECO:0000313" key="2">
    <source>
        <dbReference type="Proteomes" id="UP000053095"/>
    </source>
</evidence>
<dbReference type="Proteomes" id="UP000053095">
    <property type="component" value="Unassembled WGS sequence"/>
</dbReference>
<protein>
    <submittedName>
        <fullName evidence="1">Uncharacterized protein</fullName>
    </submittedName>
</protein>
<keyword evidence="2" id="KW-1185">Reference proteome</keyword>